<gene>
    <name evidence="1" type="ORF">Zmor_027092</name>
</gene>
<dbReference type="Proteomes" id="UP001168821">
    <property type="component" value="Unassembled WGS sequence"/>
</dbReference>
<dbReference type="EMBL" id="JALNTZ010000853">
    <property type="protein sequence ID" value="KAJ3630077.1"/>
    <property type="molecule type" value="Genomic_DNA"/>
</dbReference>
<protein>
    <submittedName>
        <fullName evidence="1">Uncharacterized protein</fullName>
    </submittedName>
</protein>
<accession>A0AA38HJH0</accession>
<name>A0AA38HJH0_9CUCU</name>
<evidence type="ECO:0000313" key="2">
    <source>
        <dbReference type="Proteomes" id="UP001168821"/>
    </source>
</evidence>
<evidence type="ECO:0000313" key="1">
    <source>
        <dbReference type="EMBL" id="KAJ3630077.1"/>
    </source>
</evidence>
<keyword evidence="2" id="KW-1185">Reference proteome</keyword>
<organism evidence="1 2">
    <name type="scientific">Zophobas morio</name>
    <dbReference type="NCBI Taxonomy" id="2755281"/>
    <lineage>
        <taxon>Eukaryota</taxon>
        <taxon>Metazoa</taxon>
        <taxon>Ecdysozoa</taxon>
        <taxon>Arthropoda</taxon>
        <taxon>Hexapoda</taxon>
        <taxon>Insecta</taxon>
        <taxon>Pterygota</taxon>
        <taxon>Neoptera</taxon>
        <taxon>Endopterygota</taxon>
        <taxon>Coleoptera</taxon>
        <taxon>Polyphaga</taxon>
        <taxon>Cucujiformia</taxon>
        <taxon>Tenebrionidae</taxon>
        <taxon>Zophobas</taxon>
    </lineage>
</organism>
<sequence length="108" mass="12270">MRCVAINNLVKLKELSLTFIYELISSRQFQLPVTQGSLRPHLEYYCTAHDHFGVLLEESDLYDGQLPEINIWDNATLCGLLLECFGSSILLSRPSAQTLLVMLLQERA</sequence>
<reference evidence="1" key="1">
    <citation type="journal article" date="2023" name="G3 (Bethesda)">
        <title>Whole genome assemblies of Zophobas morio and Tenebrio molitor.</title>
        <authorList>
            <person name="Kaur S."/>
            <person name="Stinson S.A."/>
            <person name="diCenzo G.C."/>
        </authorList>
    </citation>
    <scope>NUCLEOTIDE SEQUENCE</scope>
    <source>
        <strain evidence="1">QUZm001</strain>
    </source>
</reference>
<dbReference type="AlphaFoldDB" id="A0AA38HJH0"/>
<proteinExistence type="predicted"/>
<comment type="caution">
    <text evidence="1">The sequence shown here is derived from an EMBL/GenBank/DDBJ whole genome shotgun (WGS) entry which is preliminary data.</text>
</comment>